<evidence type="ECO:0000313" key="3">
    <source>
        <dbReference type="EMBL" id="ABS05376.1"/>
    </source>
</evidence>
<accession>A6WEY7</accession>
<dbReference type="Proteomes" id="UP000001116">
    <property type="component" value="Chromosome"/>
</dbReference>
<organism evidence="3 4">
    <name type="scientific">Kineococcus radiotolerans (strain ATCC BAA-149 / DSM 14245 / SRS30216)</name>
    <dbReference type="NCBI Taxonomy" id="266940"/>
    <lineage>
        <taxon>Bacteria</taxon>
        <taxon>Bacillati</taxon>
        <taxon>Actinomycetota</taxon>
        <taxon>Actinomycetes</taxon>
        <taxon>Kineosporiales</taxon>
        <taxon>Kineosporiaceae</taxon>
        <taxon>Kineococcus</taxon>
    </lineage>
</organism>
<dbReference type="STRING" id="266940.Krad_3913"/>
<protein>
    <recommendedName>
        <fullName evidence="5">Lipoprotein</fullName>
    </recommendedName>
</protein>
<keyword evidence="2" id="KW-0732">Signal</keyword>
<feature type="signal peptide" evidence="2">
    <location>
        <begin position="1"/>
        <end position="30"/>
    </location>
</feature>
<sequence>MPKVPGVITRSSRALVVSAASLLSFSAVLTACGDTDGTTGAAATSSSTSGSAAGTASGPASTTAAGTPSTGADGIPDGVGAGGGNGCPANAATVPAGAGTATTGDVDLDGEADTVWLAATPERTLGITTATGATFSTVFTSAAPQAASALGQKLQPAGPAIVLLNTGRSVALYAVVDCGLVPTLDQRGEPYAFDLGFTGYGTGVGCVAGGDEEDLSLVGLNAIDTGGGTFRVTRTAVQLEDSGRRAVNGGTTVVAEGVGADDPRVTNARTVGCGNQTAGAVEPQ</sequence>
<reference evidence="4" key="1">
    <citation type="journal article" date="2008" name="PLoS ONE">
        <title>Survival in nuclear waste, extreme resistance, and potential applications gleaned from the genome sequence of Kineococcus radiotolerans SRS30216.</title>
        <authorList>
            <person name="Bagwell C.E."/>
            <person name="Bhat S."/>
            <person name="Hawkins G.M."/>
            <person name="Smith B.W."/>
            <person name="Biswas T."/>
            <person name="Hoover T.R."/>
            <person name="Saunders E."/>
            <person name="Han C.S."/>
            <person name="Tsodikov O.V."/>
            <person name="Shimkets L.J."/>
        </authorList>
    </citation>
    <scope>NUCLEOTIDE SEQUENCE [LARGE SCALE GENOMIC DNA]</scope>
    <source>
        <strain evidence="4">ATCC BAA-149 / DSM 14245 / SRS30216</strain>
    </source>
</reference>
<gene>
    <name evidence="3" type="ordered locus">Krad_3913</name>
</gene>
<feature type="chain" id="PRO_5039249520" description="Lipoprotein" evidence="2">
    <location>
        <begin position="31"/>
        <end position="284"/>
    </location>
</feature>
<dbReference type="eggNOG" id="ENOG502ZR26">
    <property type="taxonomic scope" value="Bacteria"/>
</dbReference>
<dbReference type="PROSITE" id="PS51257">
    <property type="entry name" value="PROKAR_LIPOPROTEIN"/>
    <property type="match status" value="1"/>
</dbReference>
<dbReference type="AlphaFoldDB" id="A6WEY7"/>
<dbReference type="EMBL" id="CP000750">
    <property type="protein sequence ID" value="ABS05376.1"/>
    <property type="molecule type" value="Genomic_DNA"/>
</dbReference>
<dbReference type="KEGG" id="kra:Krad_3913"/>
<feature type="compositionally biased region" description="Low complexity" evidence="1">
    <location>
        <begin position="36"/>
        <end position="76"/>
    </location>
</feature>
<name>A6WEY7_KINRD</name>
<evidence type="ECO:0000256" key="2">
    <source>
        <dbReference type="SAM" id="SignalP"/>
    </source>
</evidence>
<dbReference type="HOGENOM" id="CLU_979271_0_0_11"/>
<evidence type="ECO:0000256" key="1">
    <source>
        <dbReference type="SAM" id="MobiDB-lite"/>
    </source>
</evidence>
<evidence type="ECO:0008006" key="5">
    <source>
        <dbReference type="Google" id="ProtNLM"/>
    </source>
</evidence>
<keyword evidence="4" id="KW-1185">Reference proteome</keyword>
<evidence type="ECO:0000313" key="4">
    <source>
        <dbReference type="Proteomes" id="UP000001116"/>
    </source>
</evidence>
<feature type="region of interest" description="Disordered" evidence="1">
    <location>
        <begin position="36"/>
        <end position="79"/>
    </location>
</feature>
<proteinExistence type="predicted"/>